<gene>
    <name evidence="1" type="ORF">HLV38_05640</name>
</gene>
<dbReference type="SUPFAM" id="SSF141130">
    <property type="entry name" value="Acetamidase/Formamidase-like"/>
    <property type="match status" value="1"/>
</dbReference>
<sequence length="300" mass="31477">MIELGCEHSLYAFDAALEPALEVESGTTVRLRTKDCFSNQLRAADATLDALDWDRINPATGPVFVKGAQPGGALKAVIERIELDGDVVVATGEGEGVMGDRFTGWSFSHGRVEDDGLTVFDGCRLPLNPMIGVIGVAPSGDPVNCGTPGAHGGNMDCKDIREGTTLYLPVAVEGALFGCGDMHACMGDGEVGVSGAEAPGHATITLTALPALRIQNPVIETATHVGTIASADTLDAAADRAVHDMLDLVCARAQVAPEEAAMLFSLQGDVRVCQMVDPQRTVRFMMPKQALAQYGFEPLP</sequence>
<dbReference type="Gene3D" id="3.10.28.20">
    <property type="entry name" value="Acetamidase/Formamidase-like domains"/>
    <property type="match status" value="1"/>
</dbReference>
<dbReference type="Gene3D" id="2.40.10.120">
    <property type="match status" value="1"/>
</dbReference>
<evidence type="ECO:0000313" key="1">
    <source>
        <dbReference type="EMBL" id="QKF07653.1"/>
    </source>
</evidence>
<evidence type="ECO:0000313" key="2">
    <source>
        <dbReference type="Proteomes" id="UP000503297"/>
    </source>
</evidence>
<dbReference type="PANTHER" id="PTHR31891">
    <property type="entry name" value="FORMAMIDASE C869.04-RELATED"/>
    <property type="match status" value="1"/>
</dbReference>
<dbReference type="Proteomes" id="UP000503297">
    <property type="component" value="Chromosome"/>
</dbReference>
<organism evidence="1 2">
    <name type="scientific">Berryella wangjianweii</name>
    <dbReference type="NCBI Taxonomy" id="2734634"/>
    <lineage>
        <taxon>Bacteria</taxon>
        <taxon>Bacillati</taxon>
        <taxon>Actinomycetota</taxon>
        <taxon>Coriobacteriia</taxon>
        <taxon>Eggerthellales</taxon>
        <taxon>Eggerthellaceae</taxon>
        <taxon>Berryella</taxon>
    </lineage>
</organism>
<dbReference type="PANTHER" id="PTHR31891:SF1">
    <property type="entry name" value="FORMAMIDASE C869.04-RELATED"/>
    <property type="match status" value="1"/>
</dbReference>
<protein>
    <submittedName>
        <fullName evidence="1">Acetamidase</fullName>
    </submittedName>
</protein>
<keyword evidence="2" id="KW-1185">Reference proteome</keyword>
<dbReference type="Pfam" id="PF03069">
    <property type="entry name" value="FmdA_AmdA"/>
    <property type="match status" value="2"/>
</dbReference>
<dbReference type="Gene3D" id="2.60.120.580">
    <property type="entry name" value="Acetamidase/Formamidase-like domains"/>
    <property type="match status" value="1"/>
</dbReference>
<dbReference type="KEGG" id="bwa:HLV38_05640"/>
<dbReference type="AlphaFoldDB" id="A0A6M8J4U7"/>
<dbReference type="RefSeq" id="WP_172164234.1">
    <property type="nucleotide sequence ID" value="NZ_CP053716.1"/>
</dbReference>
<dbReference type="GO" id="GO:0016811">
    <property type="term" value="F:hydrolase activity, acting on carbon-nitrogen (but not peptide) bonds, in linear amides"/>
    <property type="evidence" value="ECO:0007669"/>
    <property type="project" value="InterPro"/>
</dbReference>
<reference evidence="2" key="1">
    <citation type="submission" date="2020-05" db="EMBL/GenBank/DDBJ databases">
        <title>Novel species in genus Nocardioides.</title>
        <authorList>
            <person name="Zhang G."/>
        </authorList>
    </citation>
    <scope>NUCLEOTIDE SEQUENCE [LARGE SCALE GENOMIC DNA]</scope>
    <source>
        <strain evidence="2">zg-1050</strain>
    </source>
</reference>
<dbReference type="EMBL" id="CP053716">
    <property type="protein sequence ID" value="QKF07653.1"/>
    <property type="molecule type" value="Genomic_DNA"/>
</dbReference>
<accession>A0A6M8J4U7</accession>
<dbReference type="InterPro" id="IPR004304">
    <property type="entry name" value="FmdA_AmdA"/>
</dbReference>
<proteinExistence type="predicted"/>
<name>A0A6M8J4U7_9ACTN</name>